<sequence length="128" mass="14577">MSHLLDTHAFLWFLGGDDQLSTTARTTIEDSTTKKFVSIASIWEIAIKISLGKLNLGIPLSNLKEEIIKNSFEILPLDFDHPIGLSTLENHHKDPFDRVIIAQGISENFKVISKDPNFRLYSRIEVIW</sequence>
<dbReference type="Proteomes" id="UP001302349">
    <property type="component" value="Chromosome"/>
</dbReference>
<accession>A0ABZ0IW93</accession>
<evidence type="ECO:0000313" key="3">
    <source>
        <dbReference type="Proteomes" id="UP001302349"/>
    </source>
</evidence>
<dbReference type="InterPro" id="IPR052919">
    <property type="entry name" value="TA_system_RNase"/>
</dbReference>
<evidence type="ECO:0000259" key="1">
    <source>
        <dbReference type="Pfam" id="PF01850"/>
    </source>
</evidence>
<protein>
    <submittedName>
        <fullName evidence="2">Type II toxin-antitoxin system VapC family toxin</fullName>
    </submittedName>
</protein>
<dbReference type="CDD" id="cd09872">
    <property type="entry name" value="PIN_Sll0205-like"/>
    <property type="match status" value="1"/>
</dbReference>
<dbReference type="SUPFAM" id="SSF88723">
    <property type="entry name" value="PIN domain-like"/>
    <property type="match status" value="1"/>
</dbReference>
<dbReference type="InterPro" id="IPR029060">
    <property type="entry name" value="PIN-like_dom_sf"/>
</dbReference>
<feature type="domain" description="PIN" evidence="1">
    <location>
        <begin position="4"/>
        <end position="121"/>
    </location>
</feature>
<dbReference type="InterPro" id="IPR002716">
    <property type="entry name" value="PIN_dom"/>
</dbReference>
<dbReference type="PANTHER" id="PTHR36173">
    <property type="entry name" value="RIBONUCLEASE VAPC16-RELATED"/>
    <property type="match status" value="1"/>
</dbReference>
<dbReference type="Gene3D" id="3.40.50.1010">
    <property type="entry name" value="5'-nuclease"/>
    <property type="match status" value="1"/>
</dbReference>
<dbReference type="RefSeq" id="WP_317491280.1">
    <property type="nucleotide sequence ID" value="NZ_CP136051.1"/>
</dbReference>
<dbReference type="Pfam" id="PF01850">
    <property type="entry name" value="PIN"/>
    <property type="match status" value="1"/>
</dbReference>
<reference evidence="2 3" key="1">
    <citation type="journal article" date="2023" name="Microbiol. Resour. Announc.">
        <title>Complete Genome Sequence of Imperialibacter roseus strain P4T.</title>
        <authorList>
            <person name="Tizabi D.R."/>
            <person name="Bachvaroff T."/>
            <person name="Hill R.T."/>
        </authorList>
    </citation>
    <scope>NUCLEOTIDE SEQUENCE [LARGE SCALE GENOMIC DNA]</scope>
    <source>
        <strain evidence="2 3">P4T</strain>
    </source>
</reference>
<proteinExistence type="predicted"/>
<keyword evidence="3" id="KW-1185">Reference proteome</keyword>
<name>A0ABZ0IW93_9BACT</name>
<gene>
    <name evidence="2" type="ORF">RT717_08350</name>
</gene>
<dbReference type="EMBL" id="CP136051">
    <property type="protein sequence ID" value="WOK08645.1"/>
    <property type="molecule type" value="Genomic_DNA"/>
</dbReference>
<organism evidence="2 3">
    <name type="scientific">Imperialibacter roseus</name>
    <dbReference type="NCBI Taxonomy" id="1324217"/>
    <lineage>
        <taxon>Bacteria</taxon>
        <taxon>Pseudomonadati</taxon>
        <taxon>Bacteroidota</taxon>
        <taxon>Cytophagia</taxon>
        <taxon>Cytophagales</taxon>
        <taxon>Flammeovirgaceae</taxon>
        <taxon>Imperialibacter</taxon>
    </lineage>
</organism>
<evidence type="ECO:0000313" key="2">
    <source>
        <dbReference type="EMBL" id="WOK08645.1"/>
    </source>
</evidence>
<dbReference type="InterPro" id="IPR041705">
    <property type="entry name" value="PIN_Sll0205"/>
</dbReference>
<dbReference type="PANTHER" id="PTHR36173:SF2">
    <property type="entry name" value="RIBONUCLEASE VAPC16"/>
    <property type="match status" value="1"/>
</dbReference>